<dbReference type="STRING" id="1123357.SAMN02745244_02546"/>
<dbReference type="InterPro" id="IPR007863">
    <property type="entry name" value="Peptidase_M16_C"/>
</dbReference>
<feature type="domain" description="Peptidase M16 C-terminal" evidence="2">
    <location>
        <begin position="183"/>
        <end position="350"/>
    </location>
</feature>
<dbReference type="EMBL" id="FQZG01000050">
    <property type="protein sequence ID" value="SHJ45552.1"/>
    <property type="molecule type" value="Genomic_DNA"/>
</dbReference>
<dbReference type="SUPFAM" id="SSF63411">
    <property type="entry name" value="LuxS/MPP-like metallohydrolase"/>
    <property type="match status" value="2"/>
</dbReference>
<dbReference type="InterPro" id="IPR011765">
    <property type="entry name" value="Pept_M16_N"/>
</dbReference>
<evidence type="ECO:0000259" key="1">
    <source>
        <dbReference type="Pfam" id="PF00675"/>
    </source>
</evidence>
<organism evidence="3 4">
    <name type="scientific">Tessaracoccus bendigoensis DSM 12906</name>
    <dbReference type="NCBI Taxonomy" id="1123357"/>
    <lineage>
        <taxon>Bacteria</taxon>
        <taxon>Bacillati</taxon>
        <taxon>Actinomycetota</taxon>
        <taxon>Actinomycetes</taxon>
        <taxon>Propionibacteriales</taxon>
        <taxon>Propionibacteriaceae</taxon>
        <taxon>Tessaracoccus</taxon>
    </lineage>
</organism>
<dbReference type="InterPro" id="IPR011249">
    <property type="entry name" value="Metalloenz_LuxS/M16"/>
</dbReference>
<name>A0A1M6JG56_9ACTN</name>
<dbReference type="Proteomes" id="UP000184512">
    <property type="component" value="Unassembled WGS sequence"/>
</dbReference>
<dbReference type="PANTHER" id="PTHR11851">
    <property type="entry name" value="METALLOPROTEASE"/>
    <property type="match status" value="1"/>
</dbReference>
<reference evidence="3 4" key="1">
    <citation type="submission" date="2016-11" db="EMBL/GenBank/DDBJ databases">
        <authorList>
            <person name="Jaros S."/>
            <person name="Januszkiewicz K."/>
            <person name="Wedrychowicz H."/>
        </authorList>
    </citation>
    <scope>NUCLEOTIDE SEQUENCE [LARGE SCALE GENOMIC DNA]</scope>
    <source>
        <strain evidence="3 4">DSM 12906</strain>
    </source>
</reference>
<keyword evidence="4" id="KW-1185">Reference proteome</keyword>
<dbReference type="Gene3D" id="3.30.830.10">
    <property type="entry name" value="Metalloenzyme, LuxS/M16 peptidase-like"/>
    <property type="match status" value="2"/>
</dbReference>
<evidence type="ECO:0000259" key="2">
    <source>
        <dbReference type="Pfam" id="PF05193"/>
    </source>
</evidence>
<dbReference type="InterPro" id="IPR050361">
    <property type="entry name" value="MPP/UQCRC_Complex"/>
</dbReference>
<evidence type="ECO:0000313" key="3">
    <source>
        <dbReference type="EMBL" id="SHJ45552.1"/>
    </source>
</evidence>
<dbReference type="Pfam" id="PF05193">
    <property type="entry name" value="Peptidase_M16_C"/>
    <property type="match status" value="1"/>
</dbReference>
<proteinExistence type="predicted"/>
<evidence type="ECO:0000313" key="4">
    <source>
        <dbReference type="Proteomes" id="UP000184512"/>
    </source>
</evidence>
<sequence>MSRPEVTLATPWQFPAPTILRLPNGLSVWHFHMPGQHIATFELVFPVPLSDEPRDLEGLASVALHAVDEGTVEHPDGRISELLELNGTTLHGTARYPYTTFGGQSPSRRLNDVLPLFTEVLRSPAYAERDVAHHVEAQEAGFDSTLASPGAANRLALRRALFGPDHRDGRPAGGTPATLAAIGATDVRAWHHAHFGPERATLLIAGAVNSDEIVEHFAPWTTSTTRHAAAECVPEQRRRVLVIDQPGAVQATVTIGQRTVTRDDPRWAALRLAGHAVVGAFASRLNLELRERLGYTYGINGGFAPGMSEGQFTVGGSVRNEVAGDAVERLLEGMALATDLTEAEVDDARRFLIGVAPLANETSADIVAQASSLAAAGLTPDYLPHHFEALGQVSAGEATEAFRKLVGPERASIAVTGDASTLMPELERRGLSPEVVDLSRW</sequence>
<gene>
    <name evidence="3" type="ORF">SAMN02745244_02546</name>
</gene>
<accession>A0A1M6JG56</accession>
<dbReference type="AlphaFoldDB" id="A0A1M6JG56"/>
<dbReference type="Pfam" id="PF00675">
    <property type="entry name" value="Peptidase_M16"/>
    <property type="match status" value="1"/>
</dbReference>
<protein>
    <submittedName>
        <fullName evidence="3">Predicted Zn-dependent peptidase</fullName>
    </submittedName>
</protein>
<feature type="domain" description="Peptidase M16 N-terminal" evidence="1">
    <location>
        <begin position="34"/>
        <end position="135"/>
    </location>
</feature>
<dbReference type="OrthoDB" id="9811314at2"/>
<dbReference type="PANTHER" id="PTHR11851:SF224">
    <property type="entry name" value="PROCESSING PROTEASE"/>
    <property type="match status" value="1"/>
</dbReference>
<dbReference type="RefSeq" id="WP_073188868.1">
    <property type="nucleotide sequence ID" value="NZ_FQZG01000050.1"/>
</dbReference>
<dbReference type="GO" id="GO:0046872">
    <property type="term" value="F:metal ion binding"/>
    <property type="evidence" value="ECO:0007669"/>
    <property type="project" value="InterPro"/>
</dbReference>